<organism evidence="2 3">
    <name type="scientific">Pseudarthrobacter siccitolerans</name>
    <dbReference type="NCBI Taxonomy" id="861266"/>
    <lineage>
        <taxon>Bacteria</taxon>
        <taxon>Bacillati</taxon>
        <taxon>Actinomycetota</taxon>
        <taxon>Actinomycetes</taxon>
        <taxon>Micrococcales</taxon>
        <taxon>Micrococcaceae</taxon>
        <taxon>Pseudarthrobacter</taxon>
    </lineage>
</organism>
<feature type="transmembrane region" description="Helical" evidence="1">
    <location>
        <begin position="32"/>
        <end position="56"/>
    </location>
</feature>
<dbReference type="Proteomes" id="UP000035722">
    <property type="component" value="Unassembled WGS sequence"/>
</dbReference>
<dbReference type="OrthoDB" id="5197832at2"/>
<reference evidence="3" key="1">
    <citation type="journal article" date="2014" name="Genome Announc.">
        <title>Genome Sequence of Arthrobacter siccitolerans 4J27, a Xeroprotectant-Producing Desiccation-Tolerant Microorganism.</title>
        <authorList>
            <person name="Manzanera M."/>
            <person name="Santa-Cruz-Calvo L."/>
            <person name="Vilchez J.I."/>
            <person name="Garcia-Fontana C."/>
            <person name="Silva-Castro G.A."/>
            <person name="Calvo C."/>
            <person name="Gonzalez-Lopez J."/>
        </authorList>
    </citation>
    <scope>NUCLEOTIDE SEQUENCE [LARGE SCALE GENOMIC DNA]</scope>
    <source>
        <strain evidence="3">4J27</strain>
    </source>
</reference>
<comment type="caution">
    <text evidence="2">The sequence shown here is derived from an EMBL/GenBank/DDBJ whole genome shotgun (WGS) entry which is preliminary data.</text>
</comment>
<keyword evidence="3" id="KW-1185">Reference proteome</keyword>
<feature type="transmembrane region" description="Helical" evidence="1">
    <location>
        <begin position="68"/>
        <end position="88"/>
    </location>
</feature>
<proteinExistence type="predicted"/>
<dbReference type="AlphaFoldDB" id="A0A024H4X5"/>
<accession>A0A024H4X5</accession>
<keyword evidence="1" id="KW-0812">Transmembrane</keyword>
<evidence type="ECO:0000256" key="1">
    <source>
        <dbReference type="SAM" id="Phobius"/>
    </source>
</evidence>
<keyword evidence="1" id="KW-0472">Membrane</keyword>
<evidence type="ECO:0000313" key="3">
    <source>
        <dbReference type="Proteomes" id="UP000035722"/>
    </source>
</evidence>
<protein>
    <submittedName>
        <fullName evidence="2">Putative membrane protein</fullName>
    </submittedName>
</protein>
<dbReference type="EMBL" id="CAQI01000046">
    <property type="protein sequence ID" value="CCQ46791.1"/>
    <property type="molecule type" value="Genomic_DNA"/>
</dbReference>
<evidence type="ECO:0000313" key="2">
    <source>
        <dbReference type="EMBL" id="CCQ46791.1"/>
    </source>
</evidence>
<name>A0A024H4X5_9MICC</name>
<keyword evidence="1" id="KW-1133">Transmembrane helix</keyword>
<sequence>MDAYFYIILVVGLLSTGVCLLAGILKKAPNDVTILSVAAVEVALLVYLVGSMVRVIAGEPIAGEAWEFWGYLATAMLLPPAAVYWSILERTRWSNFVLAAVGVTALVMAARMNQIWY</sequence>
<dbReference type="STRING" id="861266.ARTSIC4J27_2764"/>
<gene>
    <name evidence="2" type="ORF">ARTSIC4J27_2764</name>
</gene>
<feature type="transmembrane region" description="Helical" evidence="1">
    <location>
        <begin position="95"/>
        <end position="116"/>
    </location>
</feature>
<feature type="transmembrane region" description="Helical" evidence="1">
    <location>
        <begin position="6"/>
        <end position="25"/>
    </location>
</feature>
<dbReference type="RefSeq" id="WP_050055691.1">
    <property type="nucleotide sequence ID" value="NZ_CAQI01000046.1"/>
</dbReference>